<dbReference type="EMBL" id="VNJI01000082">
    <property type="protein sequence ID" value="TVX99403.1"/>
    <property type="molecule type" value="Genomic_DNA"/>
</dbReference>
<keyword evidence="3" id="KW-1185">Reference proteome</keyword>
<dbReference type="Proteomes" id="UP000317036">
    <property type="component" value="Unassembled WGS sequence"/>
</dbReference>
<evidence type="ECO:0000313" key="2">
    <source>
        <dbReference type="EMBL" id="TVX99403.1"/>
    </source>
</evidence>
<dbReference type="CDD" id="cd18809">
    <property type="entry name" value="SF1_C_RecD"/>
    <property type="match status" value="1"/>
</dbReference>
<gene>
    <name evidence="2" type="ORF">FPZ49_33905</name>
</gene>
<dbReference type="AlphaFoldDB" id="A0A559JHP8"/>
<organism evidence="2 3">
    <name type="scientific">Paenibacillus cremeus</name>
    <dbReference type="NCBI Taxonomy" id="2163881"/>
    <lineage>
        <taxon>Bacteria</taxon>
        <taxon>Bacillati</taxon>
        <taxon>Bacillota</taxon>
        <taxon>Bacilli</taxon>
        <taxon>Bacillales</taxon>
        <taxon>Paenibacillaceae</taxon>
        <taxon>Paenibacillus</taxon>
    </lineage>
</organism>
<comment type="caution">
    <text evidence="2">The sequence shown here is derived from an EMBL/GenBank/DDBJ whole genome shotgun (WGS) entry which is preliminary data.</text>
</comment>
<dbReference type="RefSeq" id="WP_144854921.1">
    <property type="nucleotide sequence ID" value="NZ_VNJI01000082.1"/>
</dbReference>
<proteinExistence type="predicted"/>
<accession>A0A559JHP8</accession>
<dbReference type="Pfam" id="PF13538">
    <property type="entry name" value="UvrD_C_2"/>
    <property type="match status" value="1"/>
</dbReference>
<dbReference type="Pfam" id="PF13604">
    <property type="entry name" value="AAA_30"/>
    <property type="match status" value="1"/>
</dbReference>
<dbReference type="Gene3D" id="3.40.50.300">
    <property type="entry name" value="P-loop containing nucleotide triphosphate hydrolases"/>
    <property type="match status" value="2"/>
</dbReference>
<protein>
    <submittedName>
        <fullName evidence="2">AAA family ATPase</fullName>
    </submittedName>
</protein>
<dbReference type="InterPro" id="IPR027417">
    <property type="entry name" value="P-loop_NTPase"/>
</dbReference>
<dbReference type="OrthoDB" id="9803432at2"/>
<dbReference type="InterPro" id="IPR027785">
    <property type="entry name" value="UvrD-like_helicase_C"/>
</dbReference>
<sequence length="899" mass="103627">MKIDSDILVISRSICNNIARFDATERGLLSQNILSQLRNFVESIAVKIYGAGNDIDLTYNSITKALEHIKTKGSYKFLSKFHDLLQISASHYTLDEGKSERLMLKYYEYLLKIKVFLKNTYNLDVLENIDNFPLDTDSNLSEYYEKIAARINQSQSSKTRSSYNDRYYIQKVKPIFVNHYIYYEVTFTVANDKASKFDRVIAFTKLEISYNYAVKLSISNDTIDIMGKIMPIQIIDGWEVSIRPCELNWFSQIVGEHRINGGSTEYRELMRFLTETGMSLVDLIDSSDDYFLYVKNQIFGNVKDLRFFDALEKSRELALGNRPGSNVIRYLLHKLNNKVLKQQQWNQACKDLSNLNLSYGCIPFDKMPFNTSLRNHNPKILDLFECIKPTGREHELLARLIKNNTERNGVLFTPKKDIEGFDNIDALLQKYNNTLYYKHAHRRLENYKDHIYINGYADDSVEIIRKLREISSSGINNYLNSVEFWLQSSAYNIDCDEKKSALKQMFVNSRVALVYGSAGTGKSTLINHVSNFFNDRKKIYLANTNPAVDNLRRKVTAANCSFKTIRRFLSTKDSDSVCDLLVIDECSTVSNTDMKQILEKASYKLLILVGDIYQIESIVFGNWFSIARSFISAKSVFELTKPYRTTNPGLLNVWNRVRNIDMAILEPLVKNNYSVALDESIFDNSEEDQIILCLNYDGLYGINNINRFLQGNNTSPPIQWGINSYKVNDPILFNESERFAPLIYNNLKGKITAIDVYGDKIQFEIEIDKVINELDAEIYDFQFIGTSQNGNSIIRFFVNKFRSTDEDDDLTSEAVIPFQVAYAVSIHKAQGLEYNSVNIVITNEIEELITHNIFYTSITRAKENLKIYWTPETEHKVLNSLELKNGKKDVALLKSKYSL</sequence>
<evidence type="ECO:0000259" key="1">
    <source>
        <dbReference type="Pfam" id="PF13538"/>
    </source>
</evidence>
<dbReference type="SUPFAM" id="SSF52540">
    <property type="entry name" value="P-loop containing nucleoside triphosphate hydrolases"/>
    <property type="match status" value="2"/>
</dbReference>
<evidence type="ECO:0000313" key="3">
    <source>
        <dbReference type="Proteomes" id="UP000317036"/>
    </source>
</evidence>
<reference evidence="2 3" key="1">
    <citation type="submission" date="2019-07" db="EMBL/GenBank/DDBJ databases">
        <authorList>
            <person name="Kim J."/>
        </authorList>
    </citation>
    <scope>NUCLEOTIDE SEQUENCE [LARGE SCALE GENOMIC DNA]</scope>
    <source>
        <strain evidence="2 3">JC52</strain>
    </source>
</reference>
<feature type="domain" description="UvrD-like helicase C-terminal" evidence="1">
    <location>
        <begin position="821"/>
        <end position="865"/>
    </location>
</feature>
<name>A0A559JHP8_9BACL</name>